<reference evidence="2" key="1">
    <citation type="journal article" date="2019" name="Int. J. Syst. Evol. Microbiol.">
        <title>The Global Catalogue of Microorganisms (GCM) 10K type strain sequencing project: providing services to taxonomists for standard genome sequencing and annotation.</title>
        <authorList>
            <consortium name="The Broad Institute Genomics Platform"/>
            <consortium name="The Broad Institute Genome Sequencing Center for Infectious Disease"/>
            <person name="Wu L."/>
            <person name="Ma J."/>
        </authorList>
    </citation>
    <scope>NUCLEOTIDE SEQUENCE [LARGE SCALE GENOMIC DNA]</scope>
    <source>
        <strain evidence="2">JCM 3367</strain>
    </source>
</reference>
<sequence length="49" mass="5522">MTLLGAALMVGGFTALLAFRKDLVHARSADRRPRLETYAGSRIRRHRRG</sequence>
<protein>
    <submittedName>
        <fullName evidence="1">Uncharacterized protein</fullName>
    </submittedName>
</protein>
<proteinExistence type="predicted"/>
<accession>A0ABP6AUJ8</accession>
<name>A0ABP6AUJ8_9ACTN</name>
<organism evidence="1 2">
    <name type="scientific">Pilimelia columellifera subsp. columellifera</name>
    <dbReference type="NCBI Taxonomy" id="706583"/>
    <lineage>
        <taxon>Bacteria</taxon>
        <taxon>Bacillati</taxon>
        <taxon>Actinomycetota</taxon>
        <taxon>Actinomycetes</taxon>
        <taxon>Micromonosporales</taxon>
        <taxon>Micromonosporaceae</taxon>
        <taxon>Pilimelia</taxon>
    </lineage>
</organism>
<comment type="caution">
    <text evidence="1">The sequence shown here is derived from an EMBL/GenBank/DDBJ whole genome shotgun (WGS) entry which is preliminary data.</text>
</comment>
<evidence type="ECO:0000313" key="2">
    <source>
        <dbReference type="Proteomes" id="UP001499978"/>
    </source>
</evidence>
<dbReference type="Proteomes" id="UP001499978">
    <property type="component" value="Unassembled WGS sequence"/>
</dbReference>
<gene>
    <name evidence="1" type="ORF">GCM10010201_22970</name>
</gene>
<keyword evidence="2" id="KW-1185">Reference proteome</keyword>
<dbReference type="EMBL" id="BAAARY010000009">
    <property type="protein sequence ID" value="GAA2523928.1"/>
    <property type="molecule type" value="Genomic_DNA"/>
</dbReference>
<evidence type="ECO:0000313" key="1">
    <source>
        <dbReference type="EMBL" id="GAA2523928.1"/>
    </source>
</evidence>